<feature type="compositionally biased region" description="Acidic residues" evidence="1">
    <location>
        <begin position="236"/>
        <end position="251"/>
    </location>
</feature>
<feature type="region of interest" description="Disordered" evidence="1">
    <location>
        <begin position="112"/>
        <end position="175"/>
    </location>
</feature>
<gene>
    <name evidence="2" type="ORF">M422DRAFT_275648</name>
</gene>
<accession>A0A0C9UEQ1</accession>
<evidence type="ECO:0000313" key="3">
    <source>
        <dbReference type="Proteomes" id="UP000054279"/>
    </source>
</evidence>
<dbReference type="OrthoDB" id="7486164at2759"/>
<dbReference type="EMBL" id="KN837604">
    <property type="protein sequence ID" value="KIJ23715.1"/>
    <property type="molecule type" value="Genomic_DNA"/>
</dbReference>
<dbReference type="AlphaFoldDB" id="A0A0C9UEQ1"/>
<dbReference type="HOGENOM" id="CLU_1107707_0_0_1"/>
<sequence>MTAQLDGAVVNRTAEYSGIQQMVSVKMGSPPNYSSEHNLEKFENWGEVQLQFLGQCLTDEAQEWFYWNVGWFDQEIKHWDLESVIMGLQKWFMPTLSMNKVAVNYDTINKSSTNQNAGSSKQHNSGNKPIQKRPTTQLLSTRGGGVRINPTYGKNPIKLGNTANKPTQSNPIRTAPKANNTVVCYKYNQPGHIQPNCPFPDKDRRIAGARIEEVILEEDEDQFEEFDENVLHLEEQQDWEDQPEEDDQQYH</sequence>
<feature type="compositionally biased region" description="Acidic residues" evidence="1">
    <location>
        <begin position="218"/>
        <end position="228"/>
    </location>
</feature>
<reference evidence="2 3" key="1">
    <citation type="submission" date="2014-06" db="EMBL/GenBank/DDBJ databases">
        <title>Evolutionary Origins and Diversification of the Mycorrhizal Mutualists.</title>
        <authorList>
            <consortium name="DOE Joint Genome Institute"/>
            <consortium name="Mycorrhizal Genomics Consortium"/>
            <person name="Kohler A."/>
            <person name="Kuo A."/>
            <person name="Nagy L.G."/>
            <person name="Floudas D."/>
            <person name="Copeland A."/>
            <person name="Barry K.W."/>
            <person name="Cichocki N."/>
            <person name="Veneault-Fourrey C."/>
            <person name="LaButti K."/>
            <person name="Lindquist E.A."/>
            <person name="Lipzen A."/>
            <person name="Lundell T."/>
            <person name="Morin E."/>
            <person name="Murat C."/>
            <person name="Riley R."/>
            <person name="Ohm R."/>
            <person name="Sun H."/>
            <person name="Tunlid A."/>
            <person name="Henrissat B."/>
            <person name="Grigoriev I.V."/>
            <person name="Hibbett D.S."/>
            <person name="Martin F."/>
        </authorList>
    </citation>
    <scope>NUCLEOTIDE SEQUENCE [LARGE SCALE GENOMIC DNA]</scope>
    <source>
        <strain evidence="2 3">SS14</strain>
    </source>
</reference>
<evidence type="ECO:0000313" key="2">
    <source>
        <dbReference type="EMBL" id="KIJ23715.1"/>
    </source>
</evidence>
<name>A0A0C9UEQ1_SPHS4</name>
<dbReference type="Proteomes" id="UP000054279">
    <property type="component" value="Unassembled WGS sequence"/>
</dbReference>
<feature type="region of interest" description="Disordered" evidence="1">
    <location>
        <begin position="218"/>
        <end position="251"/>
    </location>
</feature>
<protein>
    <recommendedName>
        <fullName evidence="4">CCHC-type domain-containing protein</fullName>
    </recommendedName>
</protein>
<proteinExistence type="predicted"/>
<evidence type="ECO:0008006" key="4">
    <source>
        <dbReference type="Google" id="ProtNLM"/>
    </source>
</evidence>
<keyword evidence="3" id="KW-1185">Reference proteome</keyword>
<organism evidence="2 3">
    <name type="scientific">Sphaerobolus stellatus (strain SS14)</name>
    <dbReference type="NCBI Taxonomy" id="990650"/>
    <lineage>
        <taxon>Eukaryota</taxon>
        <taxon>Fungi</taxon>
        <taxon>Dikarya</taxon>
        <taxon>Basidiomycota</taxon>
        <taxon>Agaricomycotina</taxon>
        <taxon>Agaricomycetes</taxon>
        <taxon>Phallomycetidae</taxon>
        <taxon>Geastrales</taxon>
        <taxon>Sphaerobolaceae</taxon>
        <taxon>Sphaerobolus</taxon>
    </lineage>
</organism>
<feature type="compositionally biased region" description="Polar residues" evidence="1">
    <location>
        <begin position="161"/>
        <end position="175"/>
    </location>
</feature>
<evidence type="ECO:0000256" key="1">
    <source>
        <dbReference type="SAM" id="MobiDB-lite"/>
    </source>
</evidence>
<feature type="compositionally biased region" description="Polar residues" evidence="1">
    <location>
        <begin position="112"/>
        <end position="140"/>
    </location>
</feature>